<evidence type="ECO:0000256" key="15">
    <source>
        <dbReference type="ARBA" id="ARBA00049902"/>
    </source>
</evidence>
<feature type="transmembrane region" description="Helical" evidence="17">
    <location>
        <begin position="284"/>
        <end position="310"/>
    </location>
</feature>
<keyword evidence="8 17" id="KW-0472">Membrane</keyword>
<evidence type="ECO:0000256" key="13">
    <source>
        <dbReference type="ARBA" id="ARBA00041418"/>
    </source>
</evidence>
<dbReference type="GO" id="GO:0015648">
    <property type="term" value="F:lipid-linked peptidoglycan transporter activity"/>
    <property type="evidence" value="ECO:0007669"/>
    <property type="project" value="TreeGrafter"/>
</dbReference>
<keyword evidence="7 17" id="KW-1133">Transmembrane helix</keyword>
<dbReference type="PANTHER" id="PTHR30474:SF2">
    <property type="entry name" value="PEPTIDOGLYCAN GLYCOSYLTRANSFERASE FTSW-RELATED"/>
    <property type="match status" value="1"/>
</dbReference>
<proteinExistence type="inferred from homology"/>
<dbReference type="GO" id="GO:0009252">
    <property type="term" value="P:peptidoglycan biosynthetic process"/>
    <property type="evidence" value="ECO:0007669"/>
    <property type="project" value="UniProtKB-KW"/>
</dbReference>
<evidence type="ECO:0000256" key="3">
    <source>
        <dbReference type="ARBA" id="ARBA00022679"/>
    </source>
</evidence>
<name>A0A0F4LSU0_9LACO</name>
<feature type="transmembrane region" description="Helical" evidence="17">
    <location>
        <begin position="359"/>
        <end position="382"/>
    </location>
</feature>
<evidence type="ECO:0000256" key="8">
    <source>
        <dbReference type="ARBA" id="ARBA00023136"/>
    </source>
</evidence>
<dbReference type="AlphaFoldDB" id="A0A0F4LSU0"/>
<dbReference type="RefSeq" id="WP_046317253.1">
    <property type="nucleotide sequence ID" value="NZ_JAMBKR010000001.1"/>
</dbReference>
<keyword evidence="6" id="KW-0573">Peptidoglycan synthesis</keyword>
<comment type="subcellular location">
    <subcellularLocation>
        <location evidence="1">Membrane</location>
        <topology evidence="1">Multi-pass membrane protein</topology>
    </subcellularLocation>
</comment>
<keyword evidence="2" id="KW-0328">Glycosyltransferase</keyword>
<dbReference type="GO" id="GO:0005886">
    <property type="term" value="C:plasma membrane"/>
    <property type="evidence" value="ECO:0007669"/>
    <property type="project" value="TreeGrafter"/>
</dbReference>
<feature type="transmembrane region" description="Helical" evidence="17">
    <location>
        <begin position="109"/>
        <end position="130"/>
    </location>
</feature>
<dbReference type="InterPro" id="IPR001182">
    <property type="entry name" value="FtsW/RodA"/>
</dbReference>
<gene>
    <name evidence="18" type="primary">ftsW</name>
    <name evidence="18" type="ORF">JG30_09300</name>
</gene>
<accession>A0A0F4LSU0</accession>
<dbReference type="GO" id="GO:0008955">
    <property type="term" value="F:peptidoglycan glycosyltransferase activity"/>
    <property type="evidence" value="ECO:0007669"/>
    <property type="project" value="UniProtKB-EC"/>
</dbReference>
<feature type="transmembrane region" description="Helical" evidence="17">
    <location>
        <begin position="79"/>
        <end position="97"/>
    </location>
</feature>
<sequence>MQTKLKNIDFWILVPFILLSALGIVMVYSASSNAAQLQGLNSSIYLKRQALFVAVGFLLCAFFYFLKIDVLKRSLFTKWFLLIVLALLIVLLIRKHFNPQASINGASAWIPIGPFHIQPLELAKLALILYLAKVYSSRVLNISQQSLKQIFSQLWPPVLVGLLITGLTMFQPDLGGAAIIAAIVFLMSFASGLDIKYVVITVIFLIILFVCGYFYFAEHSMHMDHSSYRVRRLMSFYHPFKLEKSGGSQLVNSYYAINNGGLWGRGLGNSIQKLGYLPEPYTDFILAIIAEELGLVGVSLVIGLLAVLIFRIVYLGFSASQIYLSLLCYGIAGFLFIQSAFNIGGVVGLLPITGVTLPFISYGGSSTLVLSICMGIVLNISVNLRQNNSLN</sequence>
<evidence type="ECO:0000256" key="2">
    <source>
        <dbReference type="ARBA" id="ARBA00022676"/>
    </source>
</evidence>
<evidence type="ECO:0000256" key="16">
    <source>
        <dbReference type="ARBA" id="ARBA00049966"/>
    </source>
</evidence>
<evidence type="ECO:0000256" key="6">
    <source>
        <dbReference type="ARBA" id="ARBA00022984"/>
    </source>
</evidence>
<dbReference type="GO" id="GO:0051301">
    <property type="term" value="P:cell division"/>
    <property type="evidence" value="ECO:0007669"/>
    <property type="project" value="InterPro"/>
</dbReference>
<comment type="function">
    <text evidence="16">Peptidoglycan polymerase that is essential for cell division.</text>
</comment>
<evidence type="ECO:0000313" key="18">
    <source>
        <dbReference type="EMBL" id="KJY61877.1"/>
    </source>
</evidence>
<evidence type="ECO:0000256" key="7">
    <source>
        <dbReference type="ARBA" id="ARBA00022989"/>
    </source>
</evidence>
<keyword evidence="4 17" id="KW-0812">Transmembrane</keyword>
<reference evidence="18 19" key="1">
    <citation type="submission" date="2015-01" db="EMBL/GenBank/DDBJ databases">
        <title>Comparative genomics of the lactic acid bacteria isolated from the honey bee gut.</title>
        <authorList>
            <person name="Ellegaard K.M."/>
            <person name="Tamarit D."/>
            <person name="Javelind E."/>
            <person name="Olofsson T."/>
            <person name="Andersson S.G."/>
            <person name="Vasquez A."/>
        </authorList>
    </citation>
    <scope>NUCLEOTIDE SEQUENCE [LARGE SCALE GENOMIC DNA]</scope>
    <source>
        <strain evidence="18 19">Bin4</strain>
    </source>
</reference>
<dbReference type="InterPro" id="IPR018365">
    <property type="entry name" value="Cell_cycle_FtsW-rel_CS"/>
</dbReference>
<dbReference type="GO" id="GO:0032153">
    <property type="term" value="C:cell division site"/>
    <property type="evidence" value="ECO:0007669"/>
    <property type="project" value="TreeGrafter"/>
</dbReference>
<dbReference type="GO" id="GO:0008360">
    <property type="term" value="P:regulation of cell shape"/>
    <property type="evidence" value="ECO:0007669"/>
    <property type="project" value="UniProtKB-KW"/>
</dbReference>
<keyword evidence="19" id="KW-1185">Reference proteome</keyword>
<evidence type="ECO:0000256" key="17">
    <source>
        <dbReference type="SAM" id="Phobius"/>
    </source>
</evidence>
<evidence type="ECO:0000256" key="5">
    <source>
        <dbReference type="ARBA" id="ARBA00022960"/>
    </source>
</evidence>
<feature type="transmembrane region" description="Helical" evidence="17">
    <location>
        <begin position="174"/>
        <end position="190"/>
    </location>
</feature>
<comment type="caution">
    <text evidence="18">The sequence shown here is derived from an EMBL/GenBank/DDBJ whole genome shotgun (WGS) entry which is preliminary data.</text>
</comment>
<dbReference type="EMBL" id="JXJQ01000008">
    <property type="protein sequence ID" value="KJY61877.1"/>
    <property type="molecule type" value="Genomic_DNA"/>
</dbReference>
<evidence type="ECO:0000256" key="12">
    <source>
        <dbReference type="ARBA" id="ARBA00041185"/>
    </source>
</evidence>
<organism evidence="18 19">
    <name type="scientific">Bombilactobacillus mellifer</name>
    <dbReference type="NCBI Taxonomy" id="1218492"/>
    <lineage>
        <taxon>Bacteria</taxon>
        <taxon>Bacillati</taxon>
        <taxon>Bacillota</taxon>
        <taxon>Bacilli</taxon>
        <taxon>Lactobacillales</taxon>
        <taxon>Lactobacillaceae</taxon>
        <taxon>Bombilactobacillus</taxon>
    </lineage>
</organism>
<evidence type="ECO:0000256" key="11">
    <source>
        <dbReference type="ARBA" id="ARBA00038053"/>
    </source>
</evidence>
<feature type="transmembrane region" description="Helical" evidence="17">
    <location>
        <begin position="12"/>
        <end position="30"/>
    </location>
</feature>
<evidence type="ECO:0000256" key="14">
    <source>
        <dbReference type="ARBA" id="ARBA00044770"/>
    </source>
</evidence>
<keyword evidence="3" id="KW-0808">Transferase</keyword>
<keyword evidence="5" id="KW-0133">Cell shape</keyword>
<dbReference type="HOGENOM" id="CLU_029243_0_1_9"/>
<dbReference type="Proteomes" id="UP000033558">
    <property type="component" value="Unassembled WGS sequence"/>
</dbReference>
<dbReference type="EC" id="2.4.99.28" evidence="14"/>
<dbReference type="Pfam" id="PF01098">
    <property type="entry name" value="FTSW_RODA_SPOVE"/>
    <property type="match status" value="1"/>
</dbReference>
<feature type="transmembrane region" description="Helical" evidence="17">
    <location>
        <begin position="197"/>
        <end position="216"/>
    </location>
</feature>
<comment type="similarity">
    <text evidence="11">Belongs to the SEDS family. FtsW subfamily.</text>
</comment>
<dbReference type="PATRIC" id="fig|1218492.5.peg.1069"/>
<evidence type="ECO:0000256" key="9">
    <source>
        <dbReference type="ARBA" id="ARBA00032370"/>
    </source>
</evidence>
<dbReference type="PANTHER" id="PTHR30474">
    <property type="entry name" value="CELL CYCLE PROTEIN"/>
    <property type="match status" value="1"/>
</dbReference>
<dbReference type="STRING" id="1218492.JG30_09300"/>
<evidence type="ECO:0000256" key="10">
    <source>
        <dbReference type="ARBA" id="ARBA00033270"/>
    </source>
</evidence>
<feature type="transmembrane region" description="Helical" evidence="17">
    <location>
        <begin position="150"/>
        <end position="168"/>
    </location>
</feature>
<dbReference type="PROSITE" id="PS00428">
    <property type="entry name" value="FTSW_RODA_SPOVE"/>
    <property type="match status" value="1"/>
</dbReference>
<evidence type="ECO:0000313" key="19">
    <source>
        <dbReference type="Proteomes" id="UP000033558"/>
    </source>
</evidence>
<evidence type="ECO:0000256" key="1">
    <source>
        <dbReference type="ARBA" id="ARBA00004141"/>
    </source>
</evidence>
<feature type="transmembrane region" description="Helical" evidence="17">
    <location>
        <begin position="50"/>
        <end position="67"/>
    </location>
</feature>
<evidence type="ECO:0000256" key="4">
    <source>
        <dbReference type="ARBA" id="ARBA00022692"/>
    </source>
</evidence>
<feature type="transmembrane region" description="Helical" evidence="17">
    <location>
        <begin position="322"/>
        <end position="347"/>
    </location>
</feature>
<comment type="catalytic activity">
    <reaction evidence="15">
        <text>[GlcNAc-(1-&gt;4)-Mur2Ac(oyl-L-Ala-gamma-D-Glu-L-Lys-D-Ala-D-Ala)](n)-di-trans,octa-cis-undecaprenyl diphosphate + beta-D-GlcNAc-(1-&gt;4)-Mur2Ac(oyl-L-Ala-gamma-D-Glu-L-Lys-D-Ala-D-Ala)-di-trans,octa-cis-undecaprenyl diphosphate = [GlcNAc-(1-&gt;4)-Mur2Ac(oyl-L-Ala-gamma-D-Glu-L-Lys-D-Ala-D-Ala)](n+1)-di-trans,octa-cis-undecaprenyl diphosphate + di-trans,octa-cis-undecaprenyl diphosphate + H(+)</text>
        <dbReference type="Rhea" id="RHEA:23708"/>
        <dbReference type="Rhea" id="RHEA-COMP:9602"/>
        <dbReference type="Rhea" id="RHEA-COMP:9603"/>
        <dbReference type="ChEBI" id="CHEBI:15378"/>
        <dbReference type="ChEBI" id="CHEBI:58405"/>
        <dbReference type="ChEBI" id="CHEBI:60033"/>
        <dbReference type="ChEBI" id="CHEBI:78435"/>
        <dbReference type="EC" id="2.4.99.28"/>
    </reaction>
</comment>
<protein>
    <recommendedName>
        <fullName evidence="12">Probable peptidoglycan glycosyltransferase FtsW</fullName>
        <ecNumber evidence="14">2.4.99.28</ecNumber>
    </recommendedName>
    <alternativeName>
        <fullName evidence="13">Cell division protein FtsW</fullName>
    </alternativeName>
    <alternativeName>
        <fullName evidence="10">Cell wall polymerase</fullName>
    </alternativeName>
    <alternativeName>
        <fullName evidence="9">Peptidoglycan polymerase</fullName>
    </alternativeName>
</protein>